<evidence type="ECO:0000313" key="2">
    <source>
        <dbReference type="Proteomes" id="UP000800235"/>
    </source>
</evidence>
<name>A0A9P4U222_9PEZI</name>
<accession>A0A9P4U222</accession>
<dbReference type="Proteomes" id="UP000800235">
    <property type="component" value="Unassembled WGS sequence"/>
</dbReference>
<protein>
    <submittedName>
        <fullName evidence="1">Uncharacterized protein</fullName>
    </submittedName>
</protein>
<reference evidence="1" key="1">
    <citation type="journal article" date="2020" name="Stud. Mycol.">
        <title>101 Dothideomycetes genomes: a test case for predicting lifestyles and emergence of pathogens.</title>
        <authorList>
            <person name="Haridas S."/>
            <person name="Albert R."/>
            <person name="Binder M."/>
            <person name="Bloem J."/>
            <person name="Labutti K."/>
            <person name="Salamov A."/>
            <person name="Andreopoulos B."/>
            <person name="Baker S."/>
            <person name="Barry K."/>
            <person name="Bills G."/>
            <person name="Bluhm B."/>
            <person name="Cannon C."/>
            <person name="Castanera R."/>
            <person name="Culley D."/>
            <person name="Daum C."/>
            <person name="Ezra D."/>
            <person name="Gonzalez J."/>
            <person name="Henrissat B."/>
            <person name="Kuo A."/>
            <person name="Liang C."/>
            <person name="Lipzen A."/>
            <person name="Lutzoni F."/>
            <person name="Magnuson J."/>
            <person name="Mondo S."/>
            <person name="Nolan M."/>
            <person name="Ohm R."/>
            <person name="Pangilinan J."/>
            <person name="Park H.-J."/>
            <person name="Ramirez L."/>
            <person name="Alfaro M."/>
            <person name="Sun H."/>
            <person name="Tritt A."/>
            <person name="Yoshinaga Y."/>
            <person name="Zwiers L.-H."/>
            <person name="Turgeon B."/>
            <person name="Goodwin S."/>
            <person name="Spatafora J."/>
            <person name="Crous P."/>
            <person name="Grigoriev I."/>
        </authorList>
    </citation>
    <scope>NUCLEOTIDE SEQUENCE</scope>
    <source>
        <strain evidence="1">CBS 130266</strain>
    </source>
</reference>
<sequence length="208" mass="23845">MAAFPPLRRRNGWTCSNCEFFNQTRLSTGCPACSHSHGARTTSCFWLDQRTLRTFARQRGNLQPGTWGHSEIGVTIGQEHSYITRAIPNIYVFRWRPFSVNGRRQRHVGICYLYNGSRLSPEQLAEPWSDPIGVDSLPFLPRQQVIQPSTIPVSTPRRRVTSPDTPCRLGLLDFEIETPIVTPRRLSEGVEIARRRLPDWFTPLVQML</sequence>
<dbReference type="AlphaFoldDB" id="A0A9P4U222"/>
<gene>
    <name evidence="1" type="ORF">EJ08DRAFT_694127</name>
</gene>
<proteinExistence type="predicted"/>
<dbReference type="EMBL" id="MU007018">
    <property type="protein sequence ID" value="KAF2434106.1"/>
    <property type="molecule type" value="Genomic_DNA"/>
</dbReference>
<comment type="caution">
    <text evidence="1">The sequence shown here is derived from an EMBL/GenBank/DDBJ whole genome shotgun (WGS) entry which is preliminary data.</text>
</comment>
<evidence type="ECO:0000313" key="1">
    <source>
        <dbReference type="EMBL" id="KAF2434106.1"/>
    </source>
</evidence>
<keyword evidence="2" id="KW-1185">Reference proteome</keyword>
<organism evidence="1 2">
    <name type="scientific">Tothia fuscella</name>
    <dbReference type="NCBI Taxonomy" id="1048955"/>
    <lineage>
        <taxon>Eukaryota</taxon>
        <taxon>Fungi</taxon>
        <taxon>Dikarya</taxon>
        <taxon>Ascomycota</taxon>
        <taxon>Pezizomycotina</taxon>
        <taxon>Dothideomycetes</taxon>
        <taxon>Pleosporomycetidae</taxon>
        <taxon>Venturiales</taxon>
        <taxon>Cylindrosympodiaceae</taxon>
        <taxon>Tothia</taxon>
    </lineage>
</organism>